<feature type="transmembrane region" description="Helical" evidence="1">
    <location>
        <begin position="9"/>
        <end position="28"/>
    </location>
</feature>
<sequence>MIILNSNSSALRLIVMAIINHHMFNLYKKNSFPLQKWSDLTLRNFSLVILNCLIYFYKF</sequence>
<accession>A0A2P4QC98</accession>
<proteinExistence type="predicted"/>
<comment type="caution">
    <text evidence="2">The sequence shown here is derived from an EMBL/GenBank/DDBJ whole genome shotgun (WGS) entry which is preliminary data.</text>
</comment>
<dbReference type="AlphaFoldDB" id="A0A2P4QC98"/>
<keyword evidence="1" id="KW-0472">Membrane</keyword>
<feature type="transmembrane region" description="Helical" evidence="1">
    <location>
        <begin position="40"/>
        <end position="57"/>
    </location>
</feature>
<reference evidence="2 3" key="2">
    <citation type="journal article" date="2018" name="New Phytol.">
        <title>High intraspecific genome diversity in the model arbuscular mycorrhizal symbiont Rhizophagus irregularis.</title>
        <authorList>
            <person name="Chen E.C.H."/>
            <person name="Morin E."/>
            <person name="Beaudet D."/>
            <person name="Noel J."/>
            <person name="Yildirir G."/>
            <person name="Ndikumana S."/>
            <person name="Charron P."/>
            <person name="St-Onge C."/>
            <person name="Giorgi J."/>
            <person name="Kruger M."/>
            <person name="Marton T."/>
            <person name="Ropars J."/>
            <person name="Grigoriev I.V."/>
            <person name="Hainaut M."/>
            <person name="Henrissat B."/>
            <person name="Roux C."/>
            <person name="Martin F."/>
            <person name="Corradi N."/>
        </authorList>
    </citation>
    <scope>NUCLEOTIDE SEQUENCE [LARGE SCALE GENOMIC DNA]</scope>
    <source>
        <strain evidence="2 3">DAOM 197198</strain>
    </source>
</reference>
<keyword evidence="1" id="KW-0812">Transmembrane</keyword>
<gene>
    <name evidence="2" type="ORF">GLOIN_2v1568141</name>
</gene>
<keyword evidence="3" id="KW-1185">Reference proteome</keyword>
<dbReference type="EMBL" id="AUPC02000063">
    <property type="protein sequence ID" value="POG75234.1"/>
    <property type="molecule type" value="Genomic_DNA"/>
</dbReference>
<name>A0A2P4QC98_RHIID</name>
<reference evidence="2 3" key="1">
    <citation type="journal article" date="2013" name="Proc. Natl. Acad. Sci. U.S.A.">
        <title>Genome of an arbuscular mycorrhizal fungus provides insight into the oldest plant symbiosis.</title>
        <authorList>
            <person name="Tisserant E."/>
            <person name="Malbreil M."/>
            <person name="Kuo A."/>
            <person name="Kohler A."/>
            <person name="Symeonidi A."/>
            <person name="Balestrini R."/>
            <person name="Charron P."/>
            <person name="Duensing N."/>
            <person name="Frei Dit Frey N."/>
            <person name="Gianinazzi-Pearson V."/>
            <person name="Gilbert L.B."/>
            <person name="Handa Y."/>
            <person name="Herr J.R."/>
            <person name="Hijri M."/>
            <person name="Koul R."/>
            <person name="Kawaguchi M."/>
            <person name="Krajinski F."/>
            <person name="Lammers P.J."/>
            <person name="Masclaux F.G."/>
            <person name="Murat C."/>
            <person name="Morin E."/>
            <person name="Ndikumana S."/>
            <person name="Pagni M."/>
            <person name="Petitpierre D."/>
            <person name="Requena N."/>
            <person name="Rosikiewicz P."/>
            <person name="Riley R."/>
            <person name="Saito K."/>
            <person name="San Clemente H."/>
            <person name="Shapiro H."/>
            <person name="van Tuinen D."/>
            <person name="Becard G."/>
            <person name="Bonfante P."/>
            <person name="Paszkowski U."/>
            <person name="Shachar-Hill Y.Y."/>
            <person name="Tuskan G.A."/>
            <person name="Young P.W."/>
            <person name="Sanders I.R."/>
            <person name="Henrissat B."/>
            <person name="Rensing S.A."/>
            <person name="Grigoriev I.V."/>
            <person name="Corradi N."/>
            <person name="Roux C."/>
            <person name="Martin F."/>
        </authorList>
    </citation>
    <scope>NUCLEOTIDE SEQUENCE [LARGE SCALE GENOMIC DNA]</scope>
    <source>
        <strain evidence="2 3">DAOM 197198</strain>
    </source>
</reference>
<evidence type="ECO:0000313" key="3">
    <source>
        <dbReference type="Proteomes" id="UP000018888"/>
    </source>
</evidence>
<keyword evidence="1" id="KW-1133">Transmembrane helix</keyword>
<organism evidence="2 3">
    <name type="scientific">Rhizophagus irregularis (strain DAOM 181602 / DAOM 197198 / MUCL 43194)</name>
    <name type="common">Arbuscular mycorrhizal fungus</name>
    <name type="synonym">Glomus intraradices</name>
    <dbReference type="NCBI Taxonomy" id="747089"/>
    <lineage>
        <taxon>Eukaryota</taxon>
        <taxon>Fungi</taxon>
        <taxon>Fungi incertae sedis</taxon>
        <taxon>Mucoromycota</taxon>
        <taxon>Glomeromycotina</taxon>
        <taxon>Glomeromycetes</taxon>
        <taxon>Glomerales</taxon>
        <taxon>Glomeraceae</taxon>
        <taxon>Rhizophagus</taxon>
    </lineage>
</organism>
<evidence type="ECO:0000313" key="2">
    <source>
        <dbReference type="EMBL" id="POG75234.1"/>
    </source>
</evidence>
<dbReference type="Proteomes" id="UP000018888">
    <property type="component" value="Unassembled WGS sequence"/>
</dbReference>
<evidence type="ECO:0000256" key="1">
    <source>
        <dbReference type="SAM" id="Phobius"/>
    </source>
</evidence>
<protein>
    <submittedName>
        <fullName evidence="2">Uncharacterized protein</fullName>
    </submittedName>
</protein>